<dbReference type="SUPFAM" id="SSF88659">
    <property type="entry name" value="Sigma3 and sigma4 domains of RNA polymerase sigma factors"/>
    <property type="match status" value="1"/>
</dbReference>
<keyword evidence="4" id="KW-0238">DNA-binding</keyword>
<proteinExistence type="inferred from homology"/>
<sequence>MEKSLEQLYVEYSDRIYRYIFLQVRQKELAEDLTQETFYRAFKNIHSFNKQASMLTWLLKIARNATYDHFRRKRIIRFFSLDKDLNVDTSNLSLEDELLKKDMTVRLSNALASLKPTYRDVLILRKINESSIKETAYILGWTETKVKSTMVRAFAALKKEMYRMEGENG</sequence>
<keyword evidence="5" id="KW-0804">Transcription</keyword>
<comment type="similarity">
    <text evidence="1">Belongs to the sigma-70 factor family. ECF subfamily.</text>
</comment>
<keyword evidence="2" id="KW-0805">Transcription regulation</keyword>
<gene>
    <name evidence="8" type="ORF">ABIC55_002803</name>
</gene>
<dbReference type="PANTHER" id="PTHR43133:SF52">
    <property type="entry name" value="ECF RNA POLYMERASE SIGMA FACTOR SIGL"/>
    <property type="match status" value="1"/>
</dbReference>
<reference evidence="8 9" key="1">
    <citation type="submission" date="2024-06" db="EMBL/GenBank/DDBJ databases">
        <title>Sorghum-associated microbial communities from plants grown in Nebraska, USA.</title>
        <authorList>
            <person name="Schachtman D."/>
        </authorList>
    </citation>
    <scope>NUCLEOTIDE SEQUENCE [LARGE SCALE GENOMIC DNA]</scope>
    <source>
        <strain evidence="8 9">1288</strain>
    </source>
</reference>
<evidence type="ECO:0000313" key="9">
    <source>
        <dbReference type="Proteomes" id="UP001549104"/>
    </source>
</evidence>
<evidence type="ECO:0000259" key="6">
    <source>
        <dbReference type="Pfam" id="PF04542"/>
    </source>
</evidence>
<evidence type="ECO:0000256" key="2">
    <source>
        <dbReference type="ARBA" id="ARBA00023015"/>
    </source>
</evidence>
<protein>
    <submittedName>
        <fullName evidence="8">RNA polymerase sigma-70 factor (ECF subfamily)</fullName>
    </submittedName>
</protein>
<feature type="domain" description="RNA polymerase sigma-70 region 2" evidence="6">
    <location>
        <begin position="8"/>
        <end position="74"/>
    </location>
</feature>
<dbReference type="InterPro" id="IPR013249">
    <property type="entry name" value="RNA_pol_sigma70_r4_t2"/>
</dbReference>
<organism evidence="8 9">
    <name type="scientific">Sporosarcina psychrophila</name>
    <name type="common">Bacillus psychrophilus</name>
    <dbReference type="NCBI Taxonomy" id="1476"/>
    <lineage>
        <taxon>Bacteria</taxon>
        <taxon>Bacillati</taxon>
        <taxon>Bacillota</taxon>
        <taxon>Bacilli</taxon>
        <taxon>Bacillales</taxon>
        <taxon>Caryophanaceae</taxon>
        <taxon>Sporosarcina</taxon>
    </lineage>
</organism>
<dbReference type="InterPro" id="IPR014284">
    <property type="entry name" value="RNA_pol_sigma-70_dom"/>
</dbReference>
<dbReference type="PANTHER" id="PTHR43133">
    <property type="entry name" value="RNA POLYMERASE ECF-TYPE SIGMA FACTO"/>
    <property type="match status" value="1"/>
</dbReference>
<dbReference type="CDD" id="cd06171">
    <property type="entry name" value="Sigma70_r4"/>
    <property type="match status" value="1"/>
</dbReference>
<dbReference type="NCBIfam" id="TIGR02937">
    <property type="entry name" value="sigma70-ECF"/>
    <property type="match status" value="1"/>
</dbReference>
<dbReference type="InterPro" id="IPR039425">
    <property type="entry name" value="RNA_pol_sigma-70-like"/>
</dbReference>
<name>A0ABV2K9E3_SPOPS</name>
<evidence type="ECO:0000256" key="1">
    <source>
        <dbReference type="ARBA" id="ARBA00010641"/>
    </source>
</evidence>
<dbReference type="InterPro" id="IPR013325">
    <property type="entry name" value="RNA_pol_sigma_r2"/>
</dbReference>
<evidence type="ECO:0000259" key="7">
    <source>
        <dbReference type="Pfam" id="PF08281"/>
    </source>
</evidence>
<dbReference type="Pfam" id="PF04542">
    <property type="entry name" value="Sigma70_r2"/>
    <property type="match status" value="1"/>
</dbReference>
<dbReference type="InterPro" id="IPR007627">
    <property type="entry name" value="RNA_pol_sigma70_r2"/>
</dbReference>
<dbReference type="SUPFAM" id="SSF88946">
    <property type="entry name" value="Sigma2 domain of RNA polymerase sigma factors"/>
    <property type="match status" value="1"/>
</dbReference>
<evidence type="ECO:0000256" key="3">
    <source>
        <dbReference type="ARBA" id="ARBA00023082"/>
    </source>
</evidence>
<dbReference type="Proteomes" id="UP001549104">
    <property type="component" value="Unassembled WGS sequence"/>
</dbReference>
<dbReference type="Gene3D" id="1.10.10.10">
    <property type="entry name" value="Winged helix-like DNA-binding domain superfamily/Winged helix DNA-binding domain"/>
    <property type="match status" value="1"/>
</dbReference>
<keyword evidence="3" id="KW-0731">Sigma factor</keyword>
<evidence type="ECO:0000256" key="4">
    <source>
        <dbReference type="ARBA" id="ARBA00023125"/>
    </source>
</evidence>
<dbReference type="InterPro" id="IPR013324">
    <property type="entry name" value="RNA_pol_sigma_r3/r4-like"/>
</dbReference>
<dbReference type="Pfam" id="PF08281">
    <property type="entry name" value="Sigma70_r4_2"/>
    <property type="match status" value="1"/>
</dbReference>
<evidence type="ECO:0000313" key="8">
    <source>
        <dbReference type="EMBL" id="MET3657706.1"/>
    </source>
</evidence>
<dbReference type="Gene3D" id="1.10.1740.10">
    <property type="match status" value="1"/>
</dbReference>
<comment type="caution">
    <text evidence="8">The sequence shown here is derived from an EMBL/GenBank/DDBJ whole genome shotgun (WGS) entry which is preliminary data.</text>
</comment>
<evidence type="ECO:0000256" key="5">
    <source>
        <dbReference type="ARBA" id="ARBA00023163"/>
    </source>
</evidence>
<dbReference type="EMBL" id="JBEPME010000004">
    <property type="protein sequence ID" value="MET3657706.1"/>
    <property type="molecule type" value="Genomic_DNA"/>
</dbReference>
<dbReference type="RefSeq" id="WP_340741741.1">
    <property type="nucleotide sequence ID" value="NZ_JBEPME010000004.1"/>
</dbReference>
<feature type="domain" description="RNA polymerase sigma factor 70 region 4 type 2" evidence="7">
    <location>
        <begin position="106"/>
        <end position="157"/>
    </location>
</feature>
<dbReference type="InterPro" id="IPR036388">
    <property type="entry name" value="WH-like_DNA-bd_sf"/>
</dbReference>
<keyword evidence="9" id="KW-1185">Reference proteome</keyword>
<accession>A0ABV2K9E3</accession>